<evidence type="ECO:0000313" key="3">
    <source>
        <dbReference type="Proteomes" id="UP000219338"/>
    </source>
</evidence>
<dbReference type="OrthoDB" id="416585at2759"/>
<organism evidence="2 3">
    <name type="scientific">Armillaria ostoyae</name>
    <name type="common">Armillaria root rot fungus</name>
    <dbReference type="NCBI Taxonomy" id="47428"/>
    <lineage>
        <taxon>Eukaryota</taxon>
        <taxon>Fungi</taxon>
        <taxon>Dikarya</taxon>
        <taxon>Basidiomycota</taxon>
        <taxon>Agaricomycotina</taxon>
        <taxon>Agaricomycetes</taxon>
        <taxon>Agaricomycetidae</taxon>
        <taxon>Agaricales</taxon>
        <taxon>Marasmiineae</taxon>
        <taxon>Physalacriaceae</taxon>
        <taxon>Armillaria</taxon>
    </lineage>
</organism>
<evidence type="ECO:0000256" key="1">
    <source>
        <dbReference type="SAM" id="MobiDB-lite"/>
    </source>
</evidence>
<evidence type="ECO:0000313" key="2">
    <source>
        <dbReference type="EMBL" id="SJL15189.1"/>
    </source>
</evidence>
<dbReference type="AlphaFoldDB" id="A0A284S2J0"/>
<feature type="region of interest" description="Disordered" evidence="1">
    <location>
        <begin position="1"/>
        <end position="52"/>
    </location>
</feature>
<dbReference type="EMBL" id="FUEG01000027">
    <property type="protein sequence ID" value="SJL15189.1"/>
    <property type="molecule type" value="Genomic_DNA"/>
</dbReference>
<protein>
    <submittedName>
        <fullName evidence="2">Uncharacterized protein</fullName>
    </submittedName>
</protein>
<accession>A0A284S2J0</accession>
<name>A0A284S2J0_ARMOS</name>
<proteinExistence type="predicted"/>
<sequence>MAKMTYVQRDGRNDDDEVGLTSRSPPSERWPEYRANNPENGAGATPRSRRRTVRYSAMPSPLRKMGTAIKSVSQNRRRMSLRVVNLAGASLETQMHLADDDPDEVKTEEELPDLTQCLPLRGRTICCLGPLIRGPRVHT</sequence>
<reference evidence="2" key="1">
    <citation type="submission" date="2017-01" db="EMBL/GenBank/DDBJ databases">
        <authorList>
            <person name="Mah S.A."/>
            <person name="Swanson W.J."/>
            <person name="Moy G.W."/>
            <person name="Vacquier V.D."/>
        </authorList>
    </citation>
    <scope>NUCLEOTIDE SEQUENCE [LARGE SCALE GENOMIC DNA]</scope>
    <source>
        <strain evidence="2">C18/9</strain>
    </source>
</reference>
<keyword evidence="3" id="KW-1185">Reference proteome</keyword>
<dbReference type="STRING" id="47428.A0A284S2J0"/>
<gene>
    <name evidence="2" type="ORF">ARMOST_18675</name>
</gene>
<dbReference type="Proteomes" id="UP000219338">
    <property type="component" value="Unassembled WGS sequence"/>
</dbReference>